<sequence length="161" mass="17458">MAIQNSPPARQTRPQAIAQSFLTPMSRDPLDGTQQVPQLRVHLDRGPAMEEAEPSRKEGRGPRISNSFLGVVGAFPETSKTTIKCLGEYDEEEEENSVAEEGYDATEVVPASLGASESETSLLAIMHQMTQTIPNLQEDSSSKASRPPAFKKLSMKAPDSS</sequence>
<proteinExistence type="predicted"/>
<feature type="compositionally biased region" description="Polar residues" evidence="1">
    <location>
        <begin position="133"/>
        <end position="144"/>
    </location>
</feature>
<evidence type="ECO:0000313" key="2">
    <source>
        <dbReference type="EMBL" id="MBW0464885.1"/>
    </source>
</evidence>
<protein>
    <submittedName>
        <fullName evidence="2">Uncharacterized protein</fullName>
    </submittedName>
</protein>
<dbReference type="EMBL" id="AVOT02000905">
    <property type="protein sequence ID" value="MBW0464885.1"/>
    <property type="molecule type" value="Genomic_DNA"/>
</dbReference>
<dbReference type="AlphaFoldDB" id="A0A9Q3BGQ7"/>
<evidence type="ECO:0000313" key="3">
    <source>
        <dbReference type="Proteomes" id="UP000765509"/>
    </source>
</evidence>
<feature type="region of interest" description="Disordered" evidence="1">
    <location>
        <begin position="133"/>
        <end position="161"/>
    </location>
</feature>
<feature type="compositionally biased region" description="Basic and acidic residues" evidence="1">
    <location>
        <begin position="43"/>
        <end position="61"/>
    </location>
</feature>
<gene>
    <name evidence="2" type="ORF">O181_004600</name>
</gene>
<accession>A0A9Q3BGQ7</accession>
<evidence type="ECO:0000256" key="1">
    <source>
        <dbReference type="SAM" id="MobiDB-lite"/>
    </source>
</evidence>
<name>A0A9Q3BGQ7_9BASI</name>
<reference evidence="2" key="1">
    <citation type="submission" date="2021-03" db="EMBL/GenBank/DDBJ databases">
        <title>Draft genome sequence of rust myrtle Austropuccinia psidii MF-1, a brazilian biotype.</title>
        <authorList>
            <person name="Quecine M.C."/>
            <person name="Pachon D.M.R."/>
            <person name="Bonatelli M.L."/>
            <person name="Correr F.H."/>
            <person name="Franceschini L.M."/>
            <person name="Leite T.F."/>
            <person name="Margarido G.R.A."/>
            <person name="Almeida C.A."/>
            <person name="Ferrarezi J.A."/>
            <person name="Labate C.A."/>
        </authorList>
    </citation>
    <scope>NUCLEOTIDE SEQUENCE</scope>
    <source>
        <strain evidence="2">MF-1</strain>
    </source>
</reference>
<keyword evidence="3" id="KW-1185">Reference proteome</keyword>
<dbReference type="Proteomes" id="UP000765509">
    <property type="component" value="Unassembled WGS sequence"/>
</dbReference>
<feature type="region of interest" description="Disordered" evidence="1">
    <location>
        <begin position="43"/>
        <end position="65"/>
    </location>
</feature>
<comment type="caution">
    <text evidence="2">The sequence shown here is derived from an EMBL/GenBank/DDBJ whole genome shotgun (WGS) entry which is preliminary data.</text>
</comment>
<organism evidence="2 3">
    <name type="scientific">Austropuccinia psidii MF-1</name>
    <dbReference type="NCBI Taxonomy" id="1389203"/>
    <lineage>
        <taxon>Eukaryota</taxon>
        <taxon>Fungi</taxon>
        <taxon>Dikarya</taxon>
        <taxon>Basidiomycota</taxon>
        <taxon>Pucciniomycotina</taxon>
        <taxon>Pucciniomycetes</taxon>
        <taxon>Pucciniales</taxon>
        <taxon>Sphaerophragmiaceae</taxon>
        <taxon>Austropuccinia</taxon>
    </lineage>
</organism>